<keyword evidence="2" id="KW-1185">Reference proteome</keyword>
<comment type="caution">
    <text evidence="1">The sequence shown here is derived from an EMBL/GenBank/DDBJ whole genome shotgun (WGS) entry which is preliminary data.</text>
</comment>
<proteinExistence type="predicted"/>
<dbReference type="EMBL" id="LFZO01000157">
    <property type="protein sequence ID" value="KXT12286.1"/>
    <property type="molecule type" value="Genomic_DNA"/>
</dbReference>
<reference evidence="1 2" key="1">
    <citation type="submission" date="2015-07" db="EMBL/GenBank/DDBJ databases">
        <title>Comparative genomics of the Sigatoka disease complex on banana suggests a link between parallel evolutionary changes in Pseudocercospora fijiensis and Pseudocercospora eumusae and increased virulence on the banana host.</title>
        <authorList>
            <person name="Chang T.-C."/>
            <person name="Salvucci A."/>
            <person name="Crous P.W."/>
            <person name="Stergiopoulos I."/>
        </authorList>
    </citation>
    <scope>NUCLEOTIDE SEQUENCE [LARGE SCALE GENOMIC DNA]</scope>
    <source>
        <strain evidence="1 2">CBS 116634</strain>
    </source>
</reference>
<organism evidence="1 2">
    <name type="scientific">Pseudocercospora musae</name>
    <dbReference type="NCBI Taxonomy" id="113226"/>
    <lineage>
        <taxon>Eukaryota</taxon>
        <taxon>Fungi</taxon>
        <taxon>Dikarya</taxon>
        <taxon>Ascomycota</taxon>
        <taxon>Pezizomycotina</taxon>
        <taxon>Dothideomycetes</taxon>
        <taxon>Dothideomycetidae</taxon>
        <taxon>Mycosphaerellales</taxon>
        <taxon>Mycosphaerellaceae</taxon>
        <taxon>Pseudocercospora</taxon>
    </lineage>
</organism>
<sequence>MDSSYSLYNPFSYSSKLQTPSTIGFAAPFSTDFRNLCHNKETPRNNTFRNIKNPCNPTRWFSYY</sequence>
<evidence type="ECO:0000313" key="2">
    <source>
        <dbReference type="Proteomes" id="UP000073492"/>
    </source>
</evidence>
<gene>
    <name evidence="1" type="ORF">AC579_5654</name>
</gene>
<protein>
    <submittedName>
        <fullName evidence="1">Uncharacterized protein</fullName>
    </submittedName>
</protein>
<name>A0A139ICF7_9PEZI</name>
<dbReference type="AlphaFoldDB" id="A0A139ICF7"/>
<evidence type="ECO:0000313" key="1">
    <source>
        <dbReference type="EMBL" id="KXT12286.1"/>
    </source>
</evidence>
<dbReference type="Proteomes" id="UP000073492">
    <property type="component" value="Unassembled WGS sequence"/>
</dbReference>
<accession>A0A139ICF7</accession>